<dbReference type="SUPFAM" id="SSF103481">
    <property type="entry name" value="Multidrug resistance efflux transporter EmrE"/>
    <property type="match status" value="1"/>
</dbReference>
<evidence type="ECO:0000313" key="12">
    <source>
        <dbReference type="Proteomes" id="UP001589814"/>
    </source>
</evidence>
<keyword evidence="4 9" id="KW-0812">Transmembrane</keyword>
<keyword evidence="2" id="KW-0813">Transport</keyword>
<evidence type="ECO:0000256" key="5">
    <source>
        <dbReference type="ARBA" id="ARBA00022989"/>
    </source>
</evidence>
<dbReference type="RefSeq" id="WP_019952004.1">
    <property type="nucleotide sequence ID" value="NZ_JBHLVX010000067.1"/>
</dbReference>
<keyword evidence="12" id="KW-1185">Reference proteome</keyword>
<feature type="transmembrane region" description="Helical" evidence="10">
    <location>
        <begin position="31"/>
        <end position="49"/>
    </location>
</feature>
<protein>
    <recommendedName>
        <fullName evidence="8">Guanidinium exporter</fullName>
    </recommendedName>
</protein>
<evidence type="ECO:0000256" key="8">
    <source>
        <dbReference type="ARBA" id="ARBA00039168"/>
    </source>
</evidence>
<dbReference type="PANTHER" id="PTHR30561">
    <property type="entry name" value="SMR FAMILY PROTON-DEPENDENT DRUG EFFLUX TRANSPORTER SUGE"/>
    <property type="match status" value="1"/>
</dbReference>
<name>A0ABV6G7T7_9GAMM</name>
<evidence type="ECO:0000256" key="6">
    <source>
        <dbReference type="ARBA" id="ARBA00023136"/>
    </source>
</evidence>
<reference evidence="11 12" key="1">
    <citation type="submission" date="2024-09" db="EMBL/GenBank/DDBJ databases">
        <authorList>
            <person name="Sun Q."/>
            <person name="Mori K."/>
        </authorList>
    </citation>
    <scope>NUCLEOTIDE SEQUENCE [LARGE SCALE GENOMIC DNA]</scope>
    <source>
        <strain evidence="11 12">CCM 7415</strain>
    </source>
</reference>
<proteinExistence type="inferred from homology"/>
<dbReference type="EMBL" id="JBHLVX010000067">
    <property type="protein sequence ID" value="MFC0269737.1"/>
    <property type="molecule type" value="Genomic_DNA"/>
</dbReference>
<evidence type="ECO:0000256" key="4">
    <source>
        <dbReference type="ARBA" id="ARBA00022692"/>
    </source>
</evidence>
<comment type="subcellular location">
    <subcellularLocation>
        <location evidence="1 9">Cell membrane</location>
        <topology evidence="1 9">Multi-pass membrane protein</topology>
    </subcellularLocation>
</comment>
<evidence type="ECO:0000256" key="2">
    <source>
        <dbReference type="ARBA" id="ARBA00022448"/>
    </source>
</evidence>
<keyword evidence="6 10" id="KW-0472">Membrane</keyword>
<comment type="similarity">
    <text evidence="7">Belongs to the drug/metabolite transporter (DMT) superfamily. Small multidrug resistance (SMR) (TC 2.A.7.1) family. Gdx/SugE subfamily.</text>
</comment>
<dbReference type="InterPro" id="IPR045324">
    <property type="entry name" value="Small_multidrug_res"/>
</dbReference>
<dbReference type="PANTHER" id="PTHR30561:SF0">
    <property type="entry name" value="GUANIDINIUM EXPORTER"/>
    <property type="match status" value="1"/>
</dbReference>
<dbReference type="Gene3D" id="1.10.3730.20">
    <property type="match status" value="1"/>
</dbReference>
<evidence type="ECO:0000256" key="9">
    <source>
        <dbReference type="RuleBase" id="RU003942"/>
    </source>
</evidence>
<dbReference type="InterPro" id="IPR037185">
    <property type="entry name" value="EmrE-like"/>
</dbReference>
<organism evidence="11 12">
    <name type="scientific">Kushneria aurantia</name>
    <dbReference type="NCBI Taxonomy" id="504092"/>
    <lineage>
        <taxon>Bacteria</taxon>
        <taxon>Pseudomonadati</taxon>
        <taxon>Pseudomonadota</taxon>
        <taxon>Gammaproteobacteria</taxon>
        <taxon>Oceanospirillales</taxon>
        <taxon>Halomonadaceae</taxon>
        <taxon>Kushneria</taxon>
    </lineage>
</organism>
<evidence type="ECO:0000256" key="7">
    <source>
        <dbReference type="ARBA" id="ARBA00038151"/>
    </source>
</evidence>
<feature type="transmembrane region" description="Helical" evidence="10">
    <location>
        <begin position="83"/>
        <end position="101"/>
    </location>
</feature>
<dbReference type="Proteomes" id="UP001589814">
    <property type="component" value="Unassembled WGS sequence"/>
</dbReference>
<evidence type="ECO:0000313" key="11">
    <source>
        <dbReference type="EMBL" id="MFC0269737.1"/>
    </source>
</evidence>
<keyword evidence="3" id="KW-1003">Cell membrane</keyword>
<evidence type="ECO:0000256" key="10">
    <source>
        <dbReference type="SAM" id="Phobius"/>
    </source>
</evidence>
<evidence type="ECO:0000256" key="1">
    <source>
        <dbReference type="ARBA" id="ARBA00004651"/>
    </source>
</evidence>
<accession>A0ABV6G7T7</accession>
<comment type="caution">
    <text evidence="11">The sequence shown here is derived from an EMBL/GenBank/DDBJ whole genome shotgun (WGS) entry which is preliminary data.</text>
</comment>
<evidence type="ECO:0000256" key="3">
    <source>
        <dbReference type="ARBA" id="ARBA00022475"/>
    </source>
</evidence>
<keyword evidence="5 10" id="KW-1133">Transmembrane helix</keyword>
<gene>
    <name evidence="11" type="ORF">ACFFHW_17375</name>
</gene>
<dbReference type="Pfam" id="PF00893">
    <property type="entry name" value="Multi_Drug_Res"/>
    <property type="match status" value="1"/>
</dbReference>
<sequence length="108" mass="11503">MMSRWWLMVPAALLEIGWALGAKYAQGALEWLATLAMVFASLALATHMAKTLPTSTVYTVFVGLGAVGTLTVDILFLGAAFNLLTIVLVATLLIGVAGLKLHSEEREV</sequence>
<dbReference type="InterPro" id="IPR000390">
    <property type="entry name" value="Small_drug/metabolite_transptr"/>
</dbReference>